<name>A0ABQ5AN66_9ASTR</name>
<protein>
    <submittedName>
        <fullName evidence="1">Uncharacterized protein</fullName>
    </submittedName>
</protein>
<dbReference type="EMBL" id="BQNB010012354">
    <property type="protein sequence ID" value="GJT02504.1"/>
    <property type="molecule type" value="Genomic_DNA"/>
</dbReference>
<organism evidence="1 2">
    <name type="scientific">Tanacetum coccineum</name>
    <dbReference type="NCBI Taxonomy" id="301880"/>
    <lineage>
        <taxon>Eukaryota</taxon>
        <taxon>Viridiplantae</taxon>
        <taxon>Streptophyta</taxon>
        <taxon>Embryophyta</taxon>
        <taxon>Tracheophyta</taxon>
        <taxon>Spermatophyta</taxon>
        <taxon>Magnoliopsida</taxon>
        <taxon>eudicotyledons</taxon>
        <taxon>Gunneridae</taxon>
        <taxon>Pentapetalae</taxon>
        <taxon>asterids</taxon>
        <taxon>campanulids</taxon>
        <taxon>Asterales</taxon>
        <taxon>Asteraceae</taxon>
        <taxon>Asteroideae</taxon>
        <taxon>Anthemideae</taxon>
        <taxon>Anthemidinae</taxon>
        <taxon>Tanacetum</taxon>
    </lineage>
</organism>
<keyword evidence="2" id="KW-1185">Reference proteome</keyword>
<reference evidence="1" key="2">
    <citation type="submission" date="2022-01" db="EMBL/GenBank/DDBJ databases">
        <authorList>
            <person name="Yamashiro T."/>
            <person name="Shiraishi A."/>
            <person name="Satake H."/>
            <person name="Nakayama K."/>
        </authorList>
    </citation>
    <scope>NUCLEOTIDE SEQUENCE</scope>
</reference>
<sequence length="156" mass="17154">MMTGDSGCWPDMVVWMIMTMDGGVDVVGELAVGCCWLNVRRMLAGSGGILAGNGGGPDSQWVRVRGACECSFESSDENEVTEVKALMALTDEERVSVERSVQKIGDWPKISIKRNLVQELNTCKEQLLVLKQAKLVPPYHAAVKLELLKRESKLKT</sequence>
<gene>
    <name evidence="1" type="ORF">Tco_0823673</name>
</gene>
<dbReference type="Proteomes" id="UP001151760">
    <property type="component" value="Unassembled WGS sequence"/>
</dbReference>
<accession>A0ABQ5AN66</accession>
<proteinExistence type="predicted"/>
<evidence type="ECO:0000313" key="1">
    <source>
        <dbReference type="EMBL" id="GJT02504.1"/>
    </source>
</evidence>
<comment type="caution">
    <text evidence="1">The sequence shown here is derived from an EMBL/GenBank/DDBJ whole genome shotgun (WGS) entry which is preliminary data.</text>
</comment>
<evidence type="ECO:0000313" key="2">
    <source>
        <dbReference type="Proteomes" id="UP001151760"/>
    </source>
</evidence>
<reference evidence="1" key="1">
    <citation type="journal article" date="2022" name="Int. J. Mol. Sci.">
        <title>Draft Genome of Tanacetum Coccineum: Genomic Comparison of Closely Related Tanacetum-Family Plants.</title>
        <authorList>
            <person name="Yamashiro T."/>
            <person name="Shiraishi A."/>
            <person name="Nakayama K."/>
            <person name="Satake H."/>
        </authorList>
    </citation>
    <scope>NUCLEOTIDE SEQUENCE</scope>
</reference>